<accession>A0A4Z1K9E4</accession>
<evidence type="ECO:0000256" key="1">
    <source>
        <dbReference type="SAM" id="MobiDB-lite"/>
    </source>
</evidence>
<sequence length="172" mass="19135">MSTMHSITGILSSDSSLSLSTDTTTNATNNYESTEQVEIAAIFHEDVVQEDTTDEKAAKKPEFEDTFVKWAIEKDVIGENNSEEDTVHIQMNLLLRDINMEDDAKRNNTEEADIAETTTGIVMDNSSDSDPDQEFEDSGAYYHIRLKIDGGAIDEEVVKVESEDDDDGQFLA</sequence>
<name>A0A4Z1K9E4_9HELO</name>
<keyword evidence="3" id="KW-1185">Reference proteome</keyword>
<reference evidence="2 3" key="1">
    <citation type="submission" date="2017-12" db="EMBL/GenBank/DDBJ databases">
        <title>Comparative genomics of Botrytis spp.</title>
        <authorList>
            <person name="Valero-Jimenez C.A."/>
            <person name="Tapia P."/>
            <person name="Veloso J."/>
            <person name="Silva-Moreno E."/>
            <person name="Staats M."/>
            <person name="Valdes J.H."/>
            <person name="Van Kan J.A.L."/>
        </authorList>
    </citation>
    <scope>NUCLEOTIDE SEQUENCE [LARGE SCALE GENOMIC DNA]</scope>
    <source>
        <strain evidence="2 3">MUCL3349</strain>
    </source>
</reference>
<dbReference type="OrthoDB" id="3530553at2759"/>
<comment type="caution">
    <text evidence="2">The sequence shown here is derived from an EMBL/GenBank/DDBJ whole genome shotgun (WGS) entry which is preliminary data.</text>
</comment>
<dbReference type="AlphaFoldDB" id="A0A4Z1K9E4"/>
<dbReference type="Proteomes" id="UP000297280">
    <property type="component" value="Unassembled WGS sequence"/>
</dbReference>
<dbReference type="EMBL" id="PQXO01000788">
    <property type="protein sequence ID" value="TGO82617.1"/>
    <property type="molecule type" value="Genomic_DNA"/>
</dbReference>
<evidence type="ECO:0000313" key="2">
    <source>
        <dbReference type="EMBL" id="TGO82617.1"/>
    </source>
</evidence>
<evidence type="ECO:0000313" key="3">
    <source>
        <dbReference type="Proteomes" id="UP000297280"/>
    </source>
</evidence>
<organism evidence="2 3">
    <name type="scientific">Botrytis porri</name>
    <dbReference type="NCBI Taxonomy" id="87229"/>
    <lineage>
        <taxon>Eukaryota</taxon>
        <taxon>Fungi</taxon>
        <taxon>Dikarya</taxon>
        <taxon>Ascomycota</taxon>
        <taxon>Pezizomycotina</taxon>
        <taxon>Leotiomycetes</taxon>
        <taxon>Helotiales</taxon>
        <taxon>Sclerotiniaceae</taxon>
        <taxon>Botrytis</taxon>
    </lineage>
</organism>
<feature type="region of interest" description="Disordered" evidence="1">
    <location>
        <begin position="1"/>
        <end position="33"/>
    </location>
</feature>
<gene>
    <name evidence="2" type="ORF">BPOR_0791g00040</name>
</gene>
<proteinExistence type="predicted"/>
<protein>
    <submittedName>
        <fullName evidence="2">Uncharacterized protein</fullName>
    </submittedName>
</protein>
<feature type="compositionally biased region" description="Low complexity" evidence="1">
    <location>
        <begin position="1"/>
        <end position="25"/>
    </location>
</feature>